<feature type="domain" description="Nephrocystin 3-like N-terminal" evidence="2">
    <location>
        <begin position="25"/>
        <end position="121"/>
    </location>
</feature>
<gene>
    <name evidence="3" type="ORF">GGX14DRAFT_534821</name>
</gene>
<accession>A0AAD6YAD6</accession>
<keyword evidence="1" id="KW-0677">Repeat</keyword>
<dbReference type="EMBL" id="JARJCW010000029">
    <property type="protein sequence ID" value="KAJ7210049.1"/>
    <property type="molecule type" value="Genomic_DNA"/>
</dbReference>
<dbReference type="SUPFAM" id="SSF52540">
    <property type="entry name" value="P-loop containing nucleoside triphosphate hydrolases"/>
    <property type="match status" value="1"/>
</dbReference>
<dbReference type="AlphaFoldDB" id="A0AAD6YAD6"/>
<evidence type="ECO:0000313" key="3">
    <source>
        <dbReference type="EMBL" id="KAJ7210049.1"/>
    </source>
</evidence>
<organism evidence="3 4">
    <name type="scientific">Mycena pura</name>
    <dbReference type="NCBI Taxonomy" id="153505"/>
    <lineage>
        <taxon>Eukaryota</taxon>
        <taxon>Fungi</taxon>
        <taxon>Dikarya</taxon>
        <taxon>Basidiomycota</taxon>
        <taxon>Agaricomycotina</taxon>
        <taxon>Agaricomycetes</taxon>
        <taxon>Agaricomycetidae</taxon>
        <taxon>Agaricales</taxon>
        <taxon>Marasmiineae</taxon>
        <taxon>Mycenaceae</taxon>
        <taxon>Mycena</taxon>
    </lineage>
</organism>
<dbReference type="Pfam" id="PF24883">
    <property type="entry name" value="NPHP3_N"/>
    <property type="match status" value="1"/>
</dbReference>
<comment type="caution">
    <text evidence="3">The sequence shown here is derived from an EMBL/GenBank/DDBJ whole genome shotgun (WGS) entry which is preliminary data.</text>
</comment>
<evidence type="ECO:0000259" key="2">
    <source>
        <dbReference type="Pfam" id="PF24883"/>
    </source>
</evidence>
<dbReference type="Proteomes" id="UP001219525">
    <property type="component" value="Unassembled WGS sequence"/>
</dbReference>
<dbReference type="InterPro" id="IPR027417">
    <property type="entry name" value="P-loop_NTPase"/>
</dbReference>
<name>A0AAD6YAD6_9AGAR</name>
<keyword evidence="4" id="KW-1185">Reference proteome</keyword>
<proteinExistence type="predicted"/>
<evidence type="ECO:0000256" key="1">
    <source>
        <dbReference type="ARBA" id="ARBA00022737"/>
    </source>
</evidence>
<reference evidence="3" key="1">
    <citation type="submission" date="2023-03" db="EMBL/GenBank/DDBJ databases">
        <title>Massive genome expansion in bonnet fungi (Mycena s.s.) driven by repeated elements and novel gene families across ecological guilds.</title>
        <authorList>
            <consortium name="Lawrence Berkeley National Laboratory"/>
            <person name="Harder C.B."/>
            <person name="Miyauchi S."/>
            <person name="Viragh M."/>
            <person name="Kuo A."/>
            <person name="Thoen E."/>
            <person name="Andreopoulos B."/>
            <person name="Lu D."/>
            <person name="Skrede I."/>
            <person name="Drula E."/>
            <person name="Henrissat B."/>
            <person name="Morin E."/>
            <person name="Kohler A."/>
            <person name="Barry K."/>
            <person name="LaButti K."/>
            <person name="Morin E."/>
            <person name="Salamov A."/>
            <person name="Lipzen A."/>
            <person name="Mereny Z."/>
            <person name="Hegedus B."/>
            <person name="Baldrian P."/>
            <person name="Stursova M."/>
            <person name="Weitz H."/>
            <person name="Taylor A."/>
            <person name="Grigoriev I.V."/>
            <person name="Nagy L.G."/>
            <person name="Martin F."/>
            <person name="Kauserud H."/>
        </authorList>
    </citation>
    <scope>NUCLEOTIDE SEQUENCE</scope>
    <source>
        <strain evidence="3">9144</strain>
    </source>
</reference>
<evidence type="ECO:0000313" key="4">
    <source>
        <dbReference type="Proteomes" id="UP001219525"/>
    </source>
</evidence>
<sequence>MEALHNSGERFPEPACHPGTRTTVLDELNSCTILWLHGSAGMGKSAIAQMFAGTCMTQGRLGASFFFRRGHAKRGTWHGLFPTIAYQLATLTDKLFQKLLLEPLQTNPGFQSMPIIVQQILRLFITAIRSQQLPMRLLISSRPEPHICEVLETEEALAICRHFGLSADDRANEDIRTYLRDQFSRIHSDCLAGEINLGAAWPPRDAIESLVTRSSGAFIYATTLRRRNRSGFFSFSMLSGKELRGIT</sequence>
<dbReference type="InterPro" id="IPR056884">
    <property type="entry name" value="NPHP3-like_N"/>
</dbReference>
<protein>
    <recommendedName>
        <fullName evidence="2">Nephrocystin 3-like N-terminal domain-containing protein</fullName>
    </recommendedName>
</protein>
<dbReference type="PANTHER" id="PTHR10039">
    <property type="entry name" value="AMELOGENIN"/>
    <property type="match status" value="1"/>
</dbReference>